<name>A0A9W8YI18_9PLEO</name>
<dbReference type="OrthoDB" id="5229512at2759"/>
<dbReference type="Proteomes" id="UP001140560">
    <property type="component" value="Unassembled WGS sequence"/>
</dbReference>
<protein>
    <submittedName>
        <fullName evidence="1">Uncharacterized protein</fullName>
    </submittedName>
</protein>
<gene>
    <name evidence="1" type="ORF">N0V83_000834</name>
</gene>
<proteinExistence type="predicted"/>
<dbReference type="PANTHER" id="PTHR38790:SF4">
    <property type="entry name" value="2EXR DOMAIN-CONTAINING PROTEIN"/>
    <property type="match status" value="1"/>
</dbReference>
<evidence type="ECO:0000313" key="2">
    <source>
        <dbReference type="Proteomes" id="UP001140560"/>
    </source>
</evidence>
<dbReference type="EMBL" id="JAPEUY010000001">
    <property type="protein sequence ID" value="KAJ4378004.1"/>
    <property type="molecule type" value="Genomic_DNA"/>
</dbReference>
<reference evidence="1" key="1">
    <citation type="submission" date="2022-10" db="EMBL/GenBank/DDBJ databases">
        <title>Tapping the CABI collections for fungal endophytes: first genome assemblies for Collariella, Neodidymelliopsis, Ascochyta clinopodiicola, Didymella pomorum, Didymosphaeria variabile, Neocosmospora piperis and Neocucurbitaria cava.</title>
        <authorList>
            <person name="Hill R."/>
        </authorList>
    </citation>
    <scope>NUCLEOTIDE SEQUENCE</scope>
    <source>
        <strain evidence="1">IMI 356814</strain>
    </source>
</reference>
<sequence length="436" mass="49289">MAHQQPFRLLDLPGEIRNRIYHDVLCAFEQTSTPVLTALARILRQEPEPNGINQVSHATETTILRTCRTVHREAYDIMVKSNKFIRIRVTNPGLSGHLVRTQMPVVTMDRAHVAQFSGYVMQLDMHLDAHPDEPTTYPLLDFMILGRDWETFCNYFTTLTKEETYSKIRISFNPGATNLADYKAPLSSPFLEKAQISFLHTFRAHARDLRSVEITGPVAPTLVASVIKDVSSNSSLNTNKILSEMQDMHHLATQLFAANNTVEASSTWSLINPLIARLIRHPGWSSSPRTLAKVHKFNFKAPVNIAKCYLRHLRAPPTHLSPSYIVMLGFGALGYYTTALRAVNNSSHSYSHMVTAAAAAQGRWRPSTAAMVNLMVEACECRRLLAQTERKYATEEWLEEIESMLAQASRLAPEDQDVAREAREFWEWKTVLLWGG</sequence>
<keyword evidence="2" id="KW-1185">Reference proteome</keyword>
<dbReference type="PANTHER" id="PTHR38790">
    <property type="entry name" value="2EXR DOMAIN-CONTAINING PROTEIN-RELATED"/>
    <property type="match status" value="1"/>
</dbReference>
<evidence type="ECO:0000313" key="1">
    <source>
        <dbReference type="EMBL" id="KAJ4378004.1"/>
    </source>
</evidence>
<comment type="caution">
    <text evidence="1">The sequence shown here is derived from an EMBL/GenBank/DDBJ whole genome shotgun (WGS) entry which is preliminary data.</text>
</comment>
<accession>A0A9W8YI18</accession>
<organism evidence="1 2">
    <name type="scientific">Neocucurbitaria cava</name>
    <dbReference type="NCBI Taxonomy" id="798079"/>
    <lineage>
        <taxon>Eukaryota</taxon>
        <taxon>Fungi</taxon>
        <taxon>Dikarya</taxon>
        <taxon>Ascomycota</taxon>
        <taxon>Pezizomycotina</taxon>
        <taxon>Dothideomycetes</taxon>
        <taxon>Pleosporomycetidae</taxon>
        <taxon>Pleosporales</taxon>
        <taxon>Pleosporineae</taxon>
        <taxon>Cucurbitariaceae</taxon>
        <taxon>Neocucurbitaria</taxon>
    </lineage>
</organism>
<dbReference type="AlphaFoldDB" id="A0A9W8YI18"/>